<sequence>MFTEGNNDHSSPPTYRLPNTTPNLQVRSHRSYTVNEDGEEQDPIFTNTNYSSTQVPPLLMNYPSSSFSATTLSHNNNNLDSHTFDHFTPIPMDLNTSSSTMGGTIHRKFESTSNNGDADDTKHKYAFRKKRSNSIASAVFGTCCGSTKRILVTFMILLSIVMVFYIVIYKRKLSLQQARIANAMNNPSSQQPTVQTGSNIMGTKVEKKSQDASQLGDDSVKNKSTKKKNRSGDEEEVDLDELLGIKKKTKKISSSDHVKKSKPSSKNKLSQKKKKLSKKPVINIPHKRRVVKQPKKPFKKPLNPEVKKEKEQEKIIKQAQEKAIDLSAPKSKHDDIIEKYLKMIDEEDISNEKKKKNTKAMNASKDPSSTTSTPPLIKQVAPVNNKKKNKDQNDIEQLKNHPLFKQDPQPFIPKIVEDFNQPIKKESKSNSNKQESVNQEEKPTQNVATTTTTSTTENNDNTRATTSSATTVSTTLSSPDASTTTGTTTTTTTQKEETTSQGDDSKKDKSKSEQVAPEKVEHDKFHDDNLVQVKDNKDSKQQQQQAEKKSQEASPVTKKKKKVETKPKKKLSKKPIPKKKNILRRKQKKRNVPKKKPIKKKKFKKIVKKKPNKLKKKPKRKVKKEIPKKRKSKAQKGNILSKRQNTKDDDLSNHPLFKEEPQTYTPPTEETADLSNKKPNNVDENLSSHPLFKEPPQKMVDQSDKKNDATQKDTEQVSKSMTSDKNNKGATEKESKDTGASKRQNTKDDDLSNHPLFKEEPQAFTPSKNDEKQEIASKKKDEKKSSSPTIPKVLSEKNIKEYLQKYKAYHGSLSGIEKTMNRKQAKKIIDYIDKHHNYD</sequence>
<feature type="compositionally biased region" description="Basic and acidic residues" evidence="1">
    <location>
        <begin position="725"/>
        <end position="761"/>
    </location>
</feature>
<keyword evidence="2" id="KW-1133">Transmembrane helix</keyword>
<dbReference type="Proteomes" id="UP000444721">
    <property type="component" value="Unassembled WGS sequence"/>
</dbReference>
<dbReference type="EMBL" id="VFQX01000044">
    <property type="protein sequence ID" value="KAF0975505.1"/>
    <property type="molecule type" value="Genomic_DNA"/>
</dbReference>
<feature type="compositionally biased region" description="Basic and acidic residues" evidence="1">
    <location>
        <begin position="494"/>
        <end position="551"/>
    </location>
</feature>
<feature type="compositionally biased region" description="Basic residues" evidence="1">
    <location>
        <begin position="259"/>
        <end position="278"/>
    </location>
</feature>
<dbReference type="AlphaFoldDB" id="A0A6A5BQ07"/>
<accession>A0A6A5BQ07</accession>
<proteinExistence type="predicted"/>
<dbReference type="OMA" id="CHYRIES"/>
<evidence type="ECO:0000256" key="2">
    <source>
        <dbReference type="SAM" id="Phobius"/>
    </source>
</evidence>
<feature type="compositionally biased region" description="Polar residues" evidence="1">
    <location>
        <begin position="673"/>
        <end position="688"/>
    </location>
</feature>
<dbReference type="GeneID" id="68112717"/>
<feature type="compositionally biased region" description="Basic and acidic residues" evidence="1">
    <location>
        <begin position="390"/>
        <end position="399"/>
    </location>
</feature>
<keyword evidence="4" id="KW-1185">Reference proteome</keyword>
<dbReference type="RefSeq" id="XP_044560218.1">
    <property type="nucleotide sequence ID" value="XM_044709029.1"/>
</dbReference>
<feature type="region of interest" description="Disordered" evidence="1">
    <location>
        <begin position="1"/>
        <end position="26"/>
    </location>
</feature>
<evidence type="ECO:0000313" key="3">
    <source>
        <dbReference type="EMBL" id="KAF0975505.1"/>
    </source>
</evidence>
<feature type="compositionally biased region" description="Basic and acidic residues" evidence="1">
    <location>
        <begin position="645"/>
        <end position="661"/>
    </location>
</feature>
<evidence type="ECO:0000256" key="1">
    <source>
        <dbReference type="SAM" id="MobiDB-lite"/>
    </source>
</evidence>
<reference evidence="3 4" key="1">
    <citation type="journal article" date="2019" name="Sci. Rep.">
        <title>Nanopore sequencing improves the draft genome of the human pathogenic amoeba Naegleria fowleri.</title>
        <authorList>
            <person name="Liechti N."/>
            <person name="Schurch N."/>
            <person name="Bruggmann R."/>
            <person name="Wittwer M."/>
        </authorList>
    </citation>
    <scope>NUCLEOTIDE SEQUENCE [LARGE SCALE GENOMIC DNA]</scope>
    <source>
        <strain evidence="3 4">ATCC 30894</strain>
    </source>
</reference>
<feature type="compositionally biased region" description="Basic and acidic residues" evidence="1">
    <location>
        <begin position="305"/>
        <end position="314"/>
    </location>
</feature>
<feature type="transmembrane region" description="Helical" evidence="2">
    <location>
        <begin position="150"/>
        <end position="169"/>
    </location>
</feature>
<keyword evidence="2" id="KW-0472">Membrane</keyword>
<gene>
    <name evidence="3" type="ORF">FDP41_005499</name>
</gene>
<feature type="compositionally biased region" description="Basic residues" evidence="1">
    <location>
        <begin position="557"/>
        <end position="634"/>
    </location>
</feature>
<feature type="region of interest" description="Disordered" evidence="1">
    <location>
        <begin position="204"/>
        <end position="314"/>
    </location>
</feature>
<protein>
    <submittedName>
        <fullName evidence="3">Uncharacterized protein</fullName>
    </submittedName>
</protein>
<organism evidence="3 4">
    <name type="scientific">Naegleria fowleri</name>
    <name type="common">Brain eating amoeba</name>
    <dbReference type="NCBI Taxonomy" id="5763"/>
    <lineage>
        <taxon>Eukaryota</taxon>
        <taxon>Discoba</taxon>
        <taxon>Heterolobosea</taxon>
        <taxon>Tetramitia</taxon>
        <taxon>Eutetramitia</taxon>
        <taxon>Vahlkampfiidae</taxon>
        <taxon>Naegleria</taxon>
    </lineage>
</organism>
<dbReference type="VEuPathDB" id="AmoebaDB:NfTy_066740"/>
<feature type="compositionally biased region" description="Basic and acidic residues" evidence="1">
    <location>
        <begin position="768"/>
        <end position="785"/>
    </location>
</feature>
<dbReference type="OrthoDB" id="10571385at2759"/>
<feature type="compositionally biased region" description="Basic and acidic residues" evidence="1">
    <location>
        <begin position="691"/>
        <end position="716"/>
    </location>
</feature>
<feature type="compositionally biased region" description="Low complexity" evidence="1">
    <location>
        <begin position="444"/>
        <end position="493"/>
    </location>
</feature>
<feature type="region of interest" description="Disordered" evidence="1">
    <location>
        <begin position="348"/>
        <end position="794"/>
    </location>
</feature>
<feature type="compositionally biased region" description="Basic residues" evidence="1">
    <location>
        <begin position="285"/>
        <end position="299"/>
    </location>
</feature>
<dbReference type="VEuPathDB" id="AmoebaDB:FDP41_005499"/>
<keyword evidence="2" id="KW-0812">Transmembrane</keyword>
<dbReference type="VEuPathDB" id="AmoebaDB:NF0116760"/>
<comment type="caution">
    <text evidence="3">The sequence shown here is derived from an EMBL/GenBank/DDBJ whole genome shotgun (WGS) entry which is preliminary data.</text>
</comment>
<name>A0A6A5BQ07_NAEFO</name>
<evidence type="ECO:0000313" key="4">
    <source>
        <dbReference type="Proteomes" id="UP000444721"/>
    </source>
</evidence>